<dbReference type="Gene3D" id="3.40.50.1820">
    <property type="entry name" value="alpha/beta hydrolase"/>
    <property type="match status" value="1"/>
</dbReference>
<name>A0A502E307_9MYCO</name>
<dbReference type="EMBL" id="RCZG01000009">
    <property type="protein sequence ID" value="TPG32198.1"/>
    <property type="molecule type" value="Genomic_DNA"/>
</dbReference>
<comment type="caution">
    <text evidence="1">The sequence shown here is derived from an EMBL/GenBank/DDBJ whole genome shotgun (WGS) entry which is preliminary data.</text>
</comment>
<reference evidence="1 2" key="1">
    <citation type="journal article" date="2019" name="Environ. Microbiol.">
        <title>Species interactions and distinct microbial communities in high Arctic permafrost affected cryosols are associated with the CH4 and CO2 gas fluxes.</title>
        <authorList>
            <person name="Altshuler I."/>
            <person name="Hamel J."/>
            <person name="Turney S."/>
            <person name="Magnuson E."/>
            <person name="Levesque R."/>
            <person name="Greer C."/>
            <person name="Whyte L.G."/>
        </authorList>
    </citation>
    <scope>NUCLEOTIDE SEQUENCE [LARGE SCALE GENOMIC DNA]</scope>
    <source>
        <strain evidence="1 2">S5.20</strain>
    </source>
</reference>
<dbReference type="InterPro" id="IPR029058">
    <property type="entry name" value="AB_hydrolase_fold"/>
</dbReference>
<keyword evidence="2" id="KW-1185">Reference proteome</keyword>
<dbReference type="SUPFAM" id="SSF53474">
    <property type="entry name" value="alpha/beta-Hydrolases"/>
    <property type="match status" value="1"/>
</dbReference>
<evidence type="ECO:0000313" key="1">
    <source>
        <dbReference type="EMBL" id="TPG32198.1"/>
    </source>
</evidence>
<proteinExistence type="predicted"/>
<organism evidence="1 2">
    <name type="scientific">Mycolicibacterium hodleri</name>
    <dbReference type="NCBI Taxonomy" id="49897"/>
    <lineage>
        <taxon>Bacteria</taxon>
        <taxon>Bacillati</taxon>
        <taxon>Actinomycetota</taxon>
        <taxon>Actinomycetes</taxon>
        <taxon>Mycobacteriales</taxon>
        <taxon>Mycobacteriaceae</taxon>
        <taxon>Mycolicibacterium</taxon>
    </lineage>
</organism>
<evidence type="ECO:0000313" key="2">
    <source>
        <dbReference type="Proteomes" id="UP000320095"/>
    </source>
</evidence>
<protein>
    <submittedName>
        <fullName evidence="1">PE-PPE domain-containing protein</fullName>
    </submittedName>
</protein>
<dbReference type="AlphaFoldDB" id="A0A502E307"/>
<dbReference type="Proteomes" id="UP000320095">
    <property type="component" value="Unassembled WGS sequence"/>
</dbReference>
<sequence>MVDQLLGIMRKALRGFATSNGRVQKRLPVGLSLTSSGMAAAVDNLNAMILGTPGPIYLLGHSRGAQIIGDWLATYGRTAPPDLIARIVTVILLGNPQRAVGGRGGTSADGKKLIPTPSDTPFEVIDFCRRADGWANADGWWVKPWAIPTKQVSRSNTAHLFYANVSPFDAGNLTRARVGRTTYMVSPV</sequence>
<accession>A0A502E307</accession>
<gene>
    <name evidence="1" type="ORF">EAH80_20470</name>
</gene>